<dbReference type="PANTHER" id="PTHR30518">
    <property type="entry name" value="ENDOLYTIC MUREIN TRANSGLYCOSYLASE"/>
    <property type="match status" value="1"/>
</dbReference>
<keyword evidence="5 7" id="KW-0456">Lyase</keyword>
<comment type="caution">
    <text evidence="8">The sequence shown here is derived from an EMBL/GenBank/DDBJ whole genome shotgun (WGS) entry which is preliminary data.</text>
</comment>
<comment type="similarity">
    <text evidence="7">Belongs to the transglycosylase MltG family.</text>
</comment>
<evidence type="ECO:0000313" key="8">
    <source>
        <dbReference type="EMBL" id="MFD1207024.1"/>
    </source>
</evidence>
<evidence type="ECO:0000256" key="5">
    <source>
        <dbReference type="ARBA" id="ARBA00023239"/>
    </source>
</evidence>
<dbReference type="RefSeq" id="WP_381482690.1">
    <property type="nucleotide sequence ID" value="NZ_JBHTLT010000133.1"/>
</dbReference>
<evidence type="ECO:0000256" key="2">
    <source>
        <dbReference type="ARBA" id="ARBA00022692"/>
    </source>
</evidence>
<organism evidence="8 9">
    <name type="scientific">Sporosarcina contaminans</name>
    <dbReference type="NCBI Taxonomy" id="633403"/>
    <lineage>
        <taxon>Bacteria</taxon>
        <taxon>Bacillati</taxon>
        <taxon>Bacillota</taxon>
        <taxon>Bacilli</taxon>
        <taxon>Bacillales</taxon>
        <taxon>Caryophanaceae</taxon>
        <taxon>Sporosarcina</taxon>
    </lineage>
</organism>
<comment type="subcellular location">
    <subcellularLocation>
        <location evidence="7">Cell membrane</location>
        <topology evidence="7">Single-pass membrane protein</topology>
    </subcellularLocation>
</comment>
<gene>
    <name evidence="7 8" type="primary">mltG</name>
    <name evidence="8" type="ORF">ACFQ38_18150</name>
</gene>
<evidence type="ECO:0000256" key="7">
    <source>
        <dbReference type="HAMAP-Rule" id="MF_02065"/>
    </source>
</evidence>
<protein>
    <recommendedName>
        <fullName evidence="7">Endolytic murein transglycosylase</fullName>
        <ecNumber evidence="7">4.2.2.29</ecNumber>
    </recommendedName>
    <alternativeName>
        <fullName evidence="7">Peptidoglycan lytic transglycosylase</fullName>
    </alternativeName>
    <alternativeName>
        <fullName evidence="7">Peptidoglycan polymerization terminase</fullName>
    </alternativeName>
</protein>
<accession>A0ABW3U479</accession>
<dbReference type="InterPro" id="IPR003770">
    <property type="entry name" value="MLTG-like"/>
</dbReference>
<evidence type="ECO:0000256" key="3">
    <source>
        <dbReference type="ARBA" id="ARBA00022989"/>
    </source>
</evidence>
<evidence type="ECO:0000256" key="1">
    <source>
        <dbReference type="ARBA" id="ARBA00022475"/>
    </source>
</evidence>
<keyword evidence="3 7" id="KW-1133">Transmembrane helix</keyword>
<keyword evidence="9" id="KW-1185">Reference proteome</keyword>
<dbReference type="EMBL" id="JBHTLT010000133">
    <property type="protein sequence ID" value="MFD1207024.1"/>
    <property type="molecule type" value="Genomic_DNA"/>
</dbReference>
<dbReference type="Gene3D" id="3.30.160.60">
    <property type="entry name" value="Classic Zinc Finger"/>
    <property type="match status" value="1"/>
</dbReference>
<proteinExistence type="inferred from homology"/>
<comment type="catalytic activity">
    <reaction evidence="7">
        <text>a peptidoglycan chain = a peptidoglycan chain with N-acetyl-1,6-anhydromuramyl-[peptide] at the reducing end + a peptidoglycan chain with N-acetylglucosamine at the non-reducing end.</text>
        <dbReference type="EC" id="4.2.2.29"/>
    </reaction>
</comment>
<keyword evidence="1 7" id="KW-1003">Cell membrane</keyword>
<dbReference type="Proteomes" id="UP001597231">
    <property type="component" value="Unassembled WGS sequence"/>
</dbReference>
<feature type="site" description="Important for catalytic activity" evidence="7">
    <location>
        <position position="259"/>
    </location>
</feature>
<sequence length="374" mass="42371">MGKDSKKDVMFEKMIEQKKEVKIVRRIVFAIALVVLIIGLVGSRAVYKYITESLQPVDPDSEETIEVEIPIGSGLSSIAETLEDEGIIRNAKIFKYYAKFNNESQFQAGTYALSKSMTLDELIQSLKTGKVYREPVFTIAIPEGLTLKQIAKIVEKKTSITEQAFMSYVEDEKTIDDLMGKYPNILTDEIRNENIKYPLEGYLFPATYPFYEENPSVETVVETMLDATAANLTPYLTYLQEQEKSVHWLLTFASLLEREATAKTDRETIASVFYNRLDIDMPLQTDPTVLYALGEHKDRVLYSDLEVQDPYNTYVVKGLPPGPISNAGKSSIDAVVEPSDTDYLYFLADKEGNNHFTNSYEEHLKNQAKYLSGD</sequence>
<name>A0ABW3U479_9BACL</name>
<dbReference type="Gene3D" id="3.30.1490.480">
    <property type="entry name" value="Endolytic murein transglycosylase"/>
    <property type="match status" value="1"/>
</dbReference>
<dbReference type="EC" id="4.2.2.29" evidence="7"/>
<keyword evidence="4 7" id="KW-0472">Membrane</keyword>
<comment type="function">
    <text evidence="7">Functions as a peptidoglycan terminase that cleaves nascent peptidoglycan strands endolytically to terminate their elongation.</text>
</comment>
<evidence type="ECO:0000256" key="6">
    <source>
        <dbReference type="ARBA" id="ARBA00023316"/>
    </source>
</evidence>
<dbReference type="Pfam" id="PF02618">
    <property type="entry name" value="YceG"/>
    <property type="match status" value="1"/>
</dbReference>
<evidence type="ECO:0000256" key="4">
    <source>
        <dbReference type="ARBA" id="ARBA00023136"/>
    </source>
</evidence>
<feature type="transmembrane region" description="Helical" evidence="7">
    <location>
        <begin position="27"/>
        <end position="47"/>
    </location>
</feature>
<keyword evidence="2 7" id="KW-0812">Transmembrane</keyword>
<evidence type="ECO:0000313" key="9">
    <source>
        <dbReference type="Proteomes" id="UP001597231"/>
    </source>
</evidence>
<dbReference type="PANTHER" id="PTHR30518:SF2">
    <property type="entry name" value="ENDOLYTIC MUREIN TRANSGLYCOSYLASE"/>
    <property type="match status" value="1"/>
</dbReference>
<dbReference type="HAMAP" id="MF_02065">
    <property type="entry name" value="MltG"/>
    <property type="match status" value="1"/>
</dbReference>
<reference evidence="9" key="1">
    <citation type="journal article" date="2019" name="Int. J. Syst. Evol. Microbiol.">
        <title>The Global Catalogue of Microorganisms (GCM) 10K type strain sequencing project: providing services to taxonomists for standard genome sequencing and annotation.</title>
        <authorList>
            <consortium name="The Broad Institute Genomics Platform"/>
            <consortium name="The Broad Institute Genome Sequencing Center for Infectious Disease"/>
            <person name="Wu L."/>
            <person name="Ma J."/>
        </authorList>
    </citation>
    <scope>NUCLEOTIDE SEQUENCE [LARGE SCALE GENOMIC DNA]</scope>
    <source>
        <strain evidence="9">CCUG 53915</strain>
    </source>
</reference>
<keyword evidence="6 7" id="KW-0961">Cell wall biogenesis/degradation</keyword>
<dbReference type="NCBIfam" id="TIGR00247">
    <property type="entry name" value="endolytic transglycosylase MltG"/>
    <property type="match status" value="1"/>
</dbReference>
<dbReference type="CDD" id="cd08010">
    <property type="entry name" value="MltG_like"/>
    <property type="match status" value="1"/>
</dbReference>